<dbReference type="Pfam" id="PF16872">
    <property type="entry name" value="putAbiC"/>
    <property type="match status" value="1"/>
</dbReference>
<evidence type="ECO:0000313" key="2">
    <source>
        <dbReference type="Proteomes" id="UP000305729"/>
    </source>
</evidence>
<reference evidence="1 2" key="1">
    <citation type="submission" date="2019-10" db="EMBL/GenBank/DDBJ databases">
        <title>Pseudoalteromonas rubra S4059.</title>
        <authorList>
            <person name="Paulsen S."/>
            <person name="Wang X."/>
        </authorList>
    </citation>
    <scope>NUCLEOTIDE SEQUENCE [LARGE SCALE GENOMIC DNA]</scope>
    <source>
        <strain evidence="1 2">S4059</strain>
    </source>
</reference>
<dbReference type="RefSeq" id="WP_138537978.1">
    <property type="nucleotide sequence ID" value="NZ_CP045430.1"/>
</dbReference>
<evidence type="ECO:0008006" key="3">
    <source>
        <dbReference type="Google" id="ProtNLM"/>
    </source>
</evidence>
<dbReference type="AlphaFoldDB" id="A0A5S3UYG0"/>
<dbReference type="InterPro" id="IPR031709">
    <property type="entry name" value="PutAbiC"/>
</dbReference>
<organism evidence="1 2">
    <name type="scientific">Pseudoalteromonas rubra</name>
    <dbReference type="NCBI Taxonomy" id="43658"/>
    <lineage>
        <taxon>Bacteria</taxon>
        <taxon>Pseudomonadati</taxon>
        <taxon>Pseudomonadota</taxon>
        <taxon>Gammaproteobacteria</taxon>
        <taxon>Alteromonadales</taxon>
        <taxon>Pseudoalteromonadaceae</taxon>
        <taxon>Pseudoalteromonas</taxon>
    </lineage>
</organism>
<gene>
    <name evidence="1" type="ORF">CWC22_020285</name>
</gene>
<sequence length="417" mass="48665">MERNTNIIIRVAVLLNLVLLPLIVLFLWNENLNSDLRINAGKFGVFGDFFGGVVGSIWTLCSVLLFYNALKEQRRDFKNNRIALDKQVEALTIQAEEFRLQREEFKQSREVFKEQSKTLMEQRFDSIFFSMIELYRNVVSDLNNEHQDGDYFKSVKSRVVSLYLSNGSPESRGHEAYEEVISTEDGQLQLYFRVFYRLIKSIDQSNLKDRDKFVYIKIVRSLLSESQLFIIYYNSFSNDAGGLYRMVLKYNLLKHFSDCYKLHFLSFTKDTLDSQNGLDEQVQARALACFGQEVKEATRSFLSKMQIELLNEFEDSYRESYIFSLDEGVSIAFSSEYRNDFEFKIVTSERDKVKATFGLSSDCFINFVKLVLSELLIYGVYYEPDDVEIMGSILENCLDYEFNVCGFKNLIFCDDLV</sequence>
<evidence type="ECO:0000313" key="1">
    <source>
        <dbReference type="EMBL" id="QPB85365.1"/>
    </source>
</evidence>
<dbReference type="EMBL" id="CP045430">
    <property type="protein sequence ID" value="QPB85365.1"/>
    <property type="molecule type" value="Genomic_DNA"/>
</dbReference>
<dbReference type="Proteomes" id="UP000305729">
    <property type="component" value="Chromosome 2"/>
</dbReference>
<proteinExistence type="predicted"/>
<protein>
    <recommendedName>
        <fullName evidence="3">Phage abortive infection protein</fullName>
    </recommendedName>
</protein>
<accession>A0A5S3UYG0</accession>
<name>A0A5S3UYG0_9GAMM</name>